<keyword evidence="1" id="KW-0479">Metal-binding</keyword>
<gene>
    <name evidence="5" type="ORF">S03H2_60434</name>
</gene>
<keyword evidence="2" id="KW-0560">Oxidoreductase</keyword>
<dbReference type="Pfam" id="PF12831">
    <property type="entry name" value="FAD_oxidored"/>
    <property type="match status" value="1"/>
</dbReference>
<evidence type="ECO:0000313" key="5">
    <source>
        <dbReference type="EMBL" id="GAH89121.1"/>
    </source>
</evidence>
<dbReference type="EMBL" id="BARU01038943">
    <property type="protein sequence ID" value="GAH89121.1"/>
    <property type="molecule type" value="Genomic_DNA"/>
</dbReference>
<dbReference type="GO" id="GO:0016491">
    <property type="term" value="F:oxidoreductase activity"/>
    <property type="evidence" value="ECO:0007669"/>
    <property type="project" value="UniProtKB-KW"/>
</dbReference>
<dbReference type="PANTHER" id="PTHR43498">
    <property type="entry name" value="FERREDOXIN:COB-COM HETERODISULFIDE REDUCTASE SUBUNIT A"/>
    <property type="match status" value="1"/>
</dbReference>
<dbReference type="PANTHER" id="PTHR43498:SF1">
    <property type="entry name" value="COB--COM HETERODISULFIDE REDUCTASE IRON-SULFUR SUBUNIT A"/>
    <property type="match status" value="1"/>
</dbReference>
<reference evidence="5" key="1">
    <citation type="journal article" date="2014" name="Front. Microbiol.">
        <title>High frequency of phylogenetically diverse reductive dehalogenase-homologous genes in deep subseafloor sedimentary metagenomes.</title>
        <authorList>
            <person name="Kawai M."/>
            <person name="Futagami T."/>
            <person name="Toyoda A."/>
            <person name="Takaki Y."/>
            <person name="Nishi S."/>
            <person name="Hori S."/>
            <person name="Arai W."/>
            <person name="Tsubouchi T."/>
            <person name="Morono Y."/>
            <person name="Uchiyama I."/>
            <person name="Ito T."/>
            <person name="Fujiyama A."/>
            <person name="Inagaki F."/>
            <person name="Takami H."/>
        </authorList>
    </citation>
    <scope>NUCLEOTIDE SEQUENCE</scope>
    <source>
        <strain evidence="5">Expedition CK06-06</strain>
    </source>
</reference>
<evidence type="ECO:0000256" key="2">
    <source>
        <dbReference type="ARBA" id="ARBA00023002"/>
    </source>
</evidence>
<keyword evidence="4" id="KW-0411">Iron-sulfur</keyword>
<dbReference type="AlphaFoldDB" id="X1J365"/>
<keyword evidence="3" id="KW-0408">Iron</keyword>
<dbReference type="GO" id="GO:0051536">
    <property type="term" value="F:iron-sulfur cluster binding"/>
    <property type="evidence" value="ECO:0007669"/>
    <property type="project" value="UniProtKB-KW"/>
</dbReference>
<feature type="non-terminal residue" evidence="5">
    <location>
        <position position="1"/>
    </location>
</feature>
<evidence type="ECO:0000256" key="4">
    <source>
        <dbReference type="ARBA" id="ARBA00023014"/>
    </source>
</evidence>
<accession>X1J365</accession>
<evidence type="ECO:0000256" key="1">
    <source>
        <dbReference type="ARBA" id="ARBA00022723"/>
    </source>
</evidence>
<organism evidence="5">
    <name type="scientific">marine sediment metagenome</name>
    <dbReference type="NCBI Taxonomy" id="412755"/>
    <lineage>
        <taxon>unclassified sequences</taxon>
        <taxon>metagenomes</taxon>
        <taxon>ecological metagenomes</taxon>
    </lineage>
</organism>
<comment type="caution">
    <text evidence="5">The sequence shown here is derived from an EMBL/GenBank/DDBJ whole genome shotgun (WGS) entry which is preliminary data.</text>
</comment>
<evidence type="ECO:0008006" key="6">
    <source>
        <dbReference type="Google" id="ProtNLM"/>
    </source>
</evidence>
<sequence length="98" mass="10514">RIGQGECFGIPYSILVPKGWKNLWVAGRCNSSDVKVHGSIRVQPAASMMGQAAGTAAVQSIRNGQPANDLDTEQLVQTLRKAGAYLPQEQTSKTMTRA</sequence>
<proteinExistence type="predicted"/>
<dbReference type="InterPro" id="IPR039650">
    <property type="entry name" value="HdrA-like"/>
</dbReference>
<name>X1J365_9ZZZZ</name>
<dbReference type="GO" id="GO:0046872">
    <property type="term" value="F:metal ion binding"/>
    <property type="evidence" value="ECO:0007669"/>
    <property type="project" value="UniProtKB-KW"/>
</dbReference>
<evidence type="ECO:0000256" key="3">
    <source>
        <dbReference type="ARBA" id="ARBA00023004"/>
    </source>
</evidence>
<protein>
    <recommendedName>
        <fullName evidence="6">FAD-dependent oxidoreductase</fullName>
    </recommendedName>
</protein>